<dbReference type="OrthoDB" id="4676at2759"/>
<comment type="caution">
    <text evidence="2">The sequence shown here is derived from an EMBL/GenBank/DDBJ whole genome shotgun (WGS) entry which is preliminary data.</text>
</comment>
<evidence type="ECO:0000313" key="3">
    <source>
        <dbReference type="Proteomes" id="UP000799439"/>
    </source>
</evidence>
<feature type="region of interest" description="Disordered" evidence="1">
    <location>
        <begin position="1"/>
        <end position="85"/>
    </location>
</feature>
<sequence length="338" mass="37512">MADTNGDVKNKTPEEASTKEEEKPAEPEATDAQVGASEEKADEAPQEPKKQESNKKRKAPSDSKEPTKASRRSIRGAPKSQPTPAQILNFLLSDKALDLCRPEDELKDLEAGGKDIRTYSGSELSPFEELLCAIILSRPISHRLGLRTIRTILNKPYEFVSPKAISNASPDQRHQAMFDAKTQHKDKTATQIGMLAQVVKEKFSNSEDDTSLDKLRTEAGKDWDDERDLLQTNIKGLGKTGLDIFYRRVQWLWPEAFPFVDERTARGVEKLGLPKDAEKLAKLIDQNWSELDTSGLPKGNKDQSKRRVFVVVCERATGAELEGKVEALLEGAATSVAN</sequence>
<evidence type="ECO:0008006" key="4">
    <source>
        <dbReference type="Google" id="ProtNLM"/>
    </source>
</evidence>
<organism evidence="2 3">
    <name type="scientific">Myriangium duriaei CBS 260.36</name>
    <dbReference type="NCBI Taxonomy" id="1168546"/>
    <lineage>
        <taxon>Eukaryota</taxon>
        <taxon>Fungi</taxon>
        <taxon>Dikarya</taxon>
        <taxon>Ascomycota</taxon>
        <taxon>Pezizomycotina</taxon>
        <taxon>Dothideomycetes</taxon>
        <taxon>Dothideomycetidae</taxon>
        <taxon>Myriangiales</taxon>
        <taxon>Myriangiaceae</taxon>
        <taxon>Myriangium</taxon>
    </lineage>
</organism>
<feature type="compositionally biased region" description="Basic and acidic residues" evidence="1">
    <location>
        <begin position="1"/>
        <end position="26"/>
    </location>
</feature>
<name>A0A9P4ISX9_9PEZI</name>
<evidence type="ECO:0000256" key="1">
    <source>
        <dbReference type="SAM" id="MobiDB-lite"/>
    </source>
</evidence>
<reference evidence="2" key="1">
    <citation type="journal article" date="2020" name="Stud. Mycol.">
        <title>101 Dothideomycetes genomes: a test case for predicting lifestyles and emergence of pathogens.</title>
        <authorList>
            <person name="Haridas S."/>
            <person name="Albert R."/>
            <person name="Binder M."/>
            <person name="Bloem J."/>
            <person name="Labutti K."/>
            <person name="Salamov A."/>
            <person name="Andreopoulos B."/>
            <person name="Baker S."/>
            <person name="Barry K."/>
            <person name="Bills G."/>
            <person name="Bluhm B."/>
            <person name="Cannon C."/>
            <person name="Castanera R."/>
            <person name="Culley D."/>
            <person name="Daum C."/>
            <person name="Ezra D."/>
            <person name="Gonzalez J."/>
            <person name="Henrissat B."/>
            <person name="Kuo A."/>
            <person name="Liang C."/>
            <person name="Lipzen A."/>
            <person name="Lutzoni F."/>
            <person name="Magnuson J."/>
            <person name="Mondo S."/>
            <person name="Nolan M."/>
            <person name="Ohm R."/>
            <person name="Pangilinan J."/>
            <person name="Park H.-J."/>
            <person name="Ramirez L."/>
            <person name="Alfaro M."/>
            <person name="Sun H."/>
            <person name="Tritt A."/>
            <person name="Yoshinaga Y."/>
            <person name="Zwiers L.-H."/>
            <person name="Turgeon B."/>
            <person name="Goodwin S."/>
            <person name="Spatafora J."/>
            <person name="Crous P."/>
            <person name="Grigoriev I."/>
        </authorList>
    </citation>
    <scope>NUCLEOTIDE SEQUENCE</scope>
    <source>
        <strain evidence="2">CBS 260.36</strain>
    </source>
</reference>
<evidence type="ECO:0000313" key="2">
    <source>
        <dbReference type="EMBL" id="KAF2149423.1"/>
    </source>
</evidence>
<dbReference type="Proteomes" id="UP000799439">
    <property type="component" value="Unassembled WGS sequence"/>
</dbReference>
<keyword evidence="3" id="KW-1185">Reference proteome</keyword>
<dbReference type="AlphaFoldDB" id="A0A9P4ISX9"/>
<accession>A0A9P4ISX9</accession>
<dbReference type="EMBL" id="ML996091">
    <property type="protein sequence ID" value="KAF2149423.1"/>
    <property type="molecule type" value="Genomic_DNA"/>
</dbReference>
<feature type="compositionally biased region" description="Basic and acidic residues" evidence="1">
    <location>
        <begin position="37"/>
        <end position="68"/>
    </location>
</feature>
<protein>
    <recommendedName>
        <fullName evidence="4">HhH-GPD domain-containing protein</fullName>
    </recommendedName>
</protein>
<gene>
    <name evidence="2" type="ORF">K461DRAFT_288010</name>
</gene>
<proteinExistence type="predicted"/>